<dbReference type="EMBL" id="KZ772808">
    <property type="protein sequence ID" value="PTQ29701.1"/>
    <property type="molecule type" value="Genomic_DNA"/>
</dbReference>
<organism evidence="10 11">
    <name type="scientific">Marchantia polymorpha</name>
    <name type="common">Common liverwort</name>
    <name type="synonym">Marchantia aquatica</name>
    <dbReference type="NCBI Taxonomy" id="3197"/>
    <lineage>
        <taxon>Eukaryota</taxon>
        <taxon>Viridiplantae</taxon>
        <taxon>Streptophyta</taxon>
        <taxon>Embryophyta</taxon>
        <taxon>Marchantiophyta</taxon>
        <taxon>Marchantiopsida</taxon>
        <taxon>Marchantiidae</taxon>
        <taxon>Marchantiales</taxon>
        <taxon>Marchantiaceae</taxon>
        <taxon>Marchantia</taxon>
    </lineage>
</organism>
<keyword evidence="5 9" id="KW-0732">Signal</keyword>
<dbReference type="Pfam" id="PF00450">
    <property type="entry name" value="Peptidase_S10"/>
    <property type="match status" value="1"/>
</dbReference>
<evidence type="ECO:0000313" key="10">
    <source>
        <dbReference type="EMBL" id="PTQ29701.1"/>
    </source>
</evidence>
<dbReference type="Gene3D" id="3.40.50.1820">
    <property type="entry name" value="alpha/beta hydrolase"/>
    <property type="match status" value="1"/>
</dbReference>
<accession>A0A2R6W772</accession>
<dbReference type="Proteomes" id="UP000244005">
    <property type="component" value="Unassembled WGS sequence"/>
</dbReference>
<dbReference type="FunFam" id="3.40.50.1820:FF:000030">
    <property type="entry name" value="Carboxypeptidase"/>
    <property type="match status" value="1"/>
</dbReference>
<dbReference type="SUPFAM" id="SSF53474">
    <property type="entry name" value="alpha/beta-Hydrolases"/>
    <property type="match status" value="1"/>
</dbReference>
<evidence type="ECO:0000256" key="3">
    <source>
        <dbReference type="ARBA" id="ARBA00022525"/>
    </source>
</evidence>
<dbReference type="Gene3D" id="3.40.50.11320">
    <property type="match status" value="1"/>
</dbReference>
<evidence type="ECO:0000256" key="7">
    <source>
        <dbReference type="ARBA" id="ARBA00023157"/>
    </source>
</evidence>
<reference evidence="11" key="1">
    <citation type="journal article" date="2017" name="Cell">
        <title>Insights into land plant evolution garnered from the Marchantia polymorpha genome.</title>
        <authorList>
            <person name="Bowman J.L."/>
            <person name="Kohchi T."/>
            <person name="Yamato K.T."/>
            <person name="Jenkins J."/>
            <person name="Shu S."/>
            <person name="Ishizaki K."/>
            <person name="Yamaoka S."/>
            <person name="Nishihama R."/>
            <person name="Nakamura Y."/>
            <person name="Berger F."/>
            <person name="Adam C."/>
            <person name="Aki S.S."/>
            <person name="Althoff F."/>
            <person name="Araki T."/>
            <person name="Arteaga-Vazquez M.A."/>
            <person name="Balasubrmanian S."/>
            <person name="Barry K."/>
            <person name="Bauer D."/>
            <person name="Boehm C.R."/>
            <person name="Briginshaw L."/>
            <person name="Caballero-Perez J."/>
            <person name="Catarino B."/>
            <person name="Chen F."/>
            <person name="Chiyoda S."/>
            <person name="Chovatia M."/>
            <person name="Davies K.M."/>
            <person name="Delmans M."/>
            <person name="Demura T."/>
            <person name="Dierschke T."/>
            <person name="Dolan L."/>
            <person name="Dorantes-Acosta A.E."/>
            <person name="Eklund D.M."/>
            <person name="Florent S.N."/>
            <person name="Flores-Sandoval E."/>
            <person name="Fujiyama A."/>
            <person name="Fukuzawa H."/>
            <person name="Galik B."/>
            <person name="Grimanelli D."/>
            <person name="Grimwood J."/>
            <person name="Grossniklaus U."/>
            <person name="Hamada T."/>
            <person name="Haseloff J."/>
            <person name="Hetherington A.J."/>
            <person name="Higo A."/>
            <person name="Hirakawa Y."/>
            <person name="Hundley H.N."/>
            <person name="Ikeda Y."/>
            <person name="Inoue K."/>
            <person name="Inoue S.I."/>
            <person name="Ishida S."/>
            <person name="Jia Q."/>
            <person name="Kakita M."/>
            <person name="Kanazawa T."/>
            <person name="Kawai Y."/>
            <person name="Kawashima T."/>
            <person name="Kennedy M."/>
            <person name="Kinose K."/>
            <person name="Kinoshita T."/>
            <person name="Kohara Y."/>
            <person name="Koide E."/>
            <person name="Komatsu K."/>
            <person name="Kopischke S."/>
            <person name="Kubo M."/>
            <person name="Kyozuka J."/>
            <person name="Lagercrantz U."/>
            <person name="Lin S.S."/>
            <person name="Lindquist E."/>
            <person name="Lipzen A.M."/>
            <person name="Lu C.W."/>
            <person name="De Luna E."/>
            <person name="Martienssen R.A."/>
            <person name="Minamino N."/>
            <person name="Mizutani M."/>
            <person name="Mizutani M."/>
            <person name="Mochizuki N."/>
            <person name="Monte I."/>
            <person name="Mosher R."/>
            <person name="Nagasaki H."/>
            <person name="Nakagami H."/>
            <person name="Naramoto S."/>
            <person name="Nishitani K."/>
            <person name="Ohtani M."/>
            <person name="Okamoto T."/>
            <person name="Okumura M."/>
            <person name="Phillips J."/>
            <person name="Pollak B."/>
            <person name="Reinders A."/>
            <person name="Rovekamp M."/>
            <person name="Sano R."/>
            <person name="Sawa S."/>
            <person name="Schmid M.W."/>
            <person name="Shirakawa M."/>
            <person name="Solano R."/>
            <person name="Spunde A."/>
            <person name="Suetsugu N."/>
            <person name="Sugano S."/>
            <person name="Sugiyama A."/>
            <person name="Sun R."/>
            <person name="Suzuki Y."/>
            <person name="Takenaka M."/>
            <person name="Takezawa D."/>
            <person name="Tomogane H."/>
            <person name="Tsuzuki M."/>
            <person name="Ueda T."/>
            <person name="Umeda M."/>
            <person name="Ward J.M."/>
            <person name="Watanabe Y."/>
            <person name="Yazaki K."/>
            <person name="Yokoyama R."/>
            <person name="Yoshitake Y."/>
            <person name="Yotsui I."/>
            <person name="Zachgo S."/>
            <person name="Schmutz J."/>
        </authorList>
    </citation>
    <scope>NUCLEOTIDE SEQUENCE [LARGE SCALE GENOMIC DNA]</scope>
    <source>
        <strain evidence="11">Tak-1</strain>
    </source>
</reference>
<dbReference type="Gene3D" id="6.10.250.940">
    <property type="match status" value="1"/>
</dbReference>
<feature type="signal peptide" evidence="9">
    <location>
        <begin position="1"/>
        <end position="26"/>
    </location>
</feature>
<dbReference type="InterPro" id="IPR029058">
    <property type="entry name" value="AB_hydrolase_fold"/>
</dbReference>
<keyword evidence="3" id="KW-0964">Secreted</keyword>
<dbReference type="GO" id="GO:0005576">
    <property type="term" value="C:extracellular region"/>
    <property type="evidence" value="ECO:0007669"/>
    <property type="project" value="UniProtKB-SubCell"/>
</dbReference>
<dbReference type="PANTHER" id="PTHR11802">
    <property type="entry name" value="SERINE PROTEASE FAMILY S10 SERINE CARBOXYPEPTIDASE"/>
    <property type="match status" value="1"/>
</dbReference>
<keyword evidence="4 9" id="KW-0121">Carboxypeptidase</keyword>
<comment type="subcellular location">
    <subcellularLocation>
        <location evidence="1">Secreted</location>
    </subcellularLocation>
</comment>
<proteinExistence type="inferred from homology"/>
<dbReference type="AlphaFoldDB" id="A0A2R6W772"/>
<sequence length="470" mass="51675">MARSSYLEALLLSAVLSVHVISSVTSAPTEDLIPSLPGQPNVPFKQYGGYVTVDEANGRALYYYFVEAETDPRSKPLTLWLNGGPGCSSLGGGGFSECGPFFPSESGKSLVKNEHSWIKVSNMLFLESPAGVGFSYSNTSSDYTTDDVRTAQDSLKFLLGWFSKFPEYLQTDFYIAGESYAGHYAPQLAALILTNNNEGADKVQIQLKGILVGAPLIDYAVDKLYSPTVFLWSHGLISQATYDTIMKHCNFSRTAPQSATCTTALGQSDFESQSLSGYIDPYNVLGDVCSASAFEEARRLKIMVMQRNQMSVNEAALNPCIENAEHMYLNLPEVQSALHAKKIIWSLCTYSLIYRMEDLEIKMLPVHRDLLNSGLRVWIFSGDQDSIIPFIGTRQLINQLGKDLSKTVSGANYTAWFQGKQVGGWTSTWGNLTYATVRGAGHLVPRTQGARALQLFTSYLGGEHLQSKPE</sequence>
<dbReference type="PANTHER" id="PTHR11802:SF25">
    <property type="entry name" value="SERINE CARBOXYPEPTIDASE 24"/>
    <property type="match status" value="1"/>
</dbReference>
<evidence type="ECO:0000256" key="5">
    <source>
        <dbReference type="ARBA" id="ARBA00022729"/>
    </source>
</evidence>
<dbReference type="GO" id="GO:0004185">
    <property type="term" value="F:serine-type carboxypeptidase activity"/>
    <property type="evidence" value="ECO:0000318"/>
    <property type="project" value="GO_Central"/>
</dbReference>
<evidence type="ECO:0000256" key="6">
    <source>
        <dbReference type="ARBA" id="ARBA00022801"/>
    </source>
</evidence>
<feature type="chain" id="PRO_5015214220" description="Carboxypeptidase" evidence="9">
    <location>
        <begin position="27"/>
        <end position="470"/>
    </location>
</feature>
<dbReference type="PRINTS" id="PR00724">
    <property type="entry name" value="CRBOXYPTASEC"/>
</dbReference>
<keyword evidence="7" id="KW-1015">Disulfide bond</keyword>
<gene>
    <name evidence="10" type="ORF">MARPO_0136s0028</name>
</gene>
<protein>
    <recommendedName>
        <fullName evidence="9">Carboxypeptidase</fullName>
        <ecNumber evidence="9">3.4.16.-</ecNumber>
    </recommendedName>
</protein>
<dbReference type="OrthoDB" id="443318at2759"/>
<dbReference type="Gramene" id="Mp5g06940.1">
    <property type="protein sequence ID" value="Mp5g06940.1.cds"/>
    <property type="gene ID" value="Mp5g06940"/>
</dbReference>
<dbReference type="FunFam" id="3.40.50.11320:FF:000002">
    <property type="entry name" value="Carboxypeptidase"/>
    <property type="match status" value="1"/>
</dbReference>
<keyword evidence="8" id="KW-0325">Glycoprotein</keyword>
<comment type="similarity">
    <text evidence="2 9">Belongs to the peptidase S10 family.</text>
</comment>
<dbReference type="InterPro" id="IPR018202">
    <property type="entry name" value="Ser_caboxypep_ser_AS"/>
</dbReference>
<evidence type="ECO:0000256" key="2">
    <source>
        <dbReference type="ARBA" id="ARBA00009431"/>
    </source>
</evidence>
<evidence type="ECO:0000313" key="11">
    <source>
        <dbReference type="Proteomes" id="UP000244005"/>
    </source>
</evidence>
<dbReference type="OMA" id="FPNFKNQ"/>
<dbReference type="InterPro" id="IPR001563">
    <property type="entry name" value="Peptidase_S10"/>
</dbReference>
<evidence type="ECO:0000256" key="4">
    <source>
        <dbReference type="ARBA" id="ARBA00022645"/>
    </source>
</evidence>
<dbReference type="PROSITE" id="PS00131">
    <property type="entry name" value="CARBOXYPEPT_SER_SER"/>
    <property type="match status" value="1"/>
</dbReference>
<evidence type="ECO:0000256" key="1">
    <source>
        <dbReference type="ARBA" id="ARBA00004613"/>
    </source>
</evidence>
<keyword evidence="11" id="KW-1185">Reference proteome</keyword>
<dbReference type="GO" id="GO:0006508">
    <property type="term" value="P:proteolysis"/>
    <property type="evidence" value="ECO:0007669"/>
    <property type="project" value="UniProtKB-KW"/>
</dbReference>
<dbReference type="EC" id="3.4.16.-" evidence="9"/>
<evidence type="ECO:0000256" key="8">
    <source>
        <dbReference type="ARBA" id="ARBA00023180"/>
    </source>
</evidence>
<keyword evidence="6 9" id="KW-0378">Hydrolase</keyword>
<name>A0A2R6W772_MARPO</name>
<keyword evidence="9" id="KW-0645">Protease</keyword>
<evidence type="ECO:0000256" key="9">
    <source>
        <dbReference type="RuleBase" id="RU361156"/>
    </source>
</evidence>